<evidence type="ECO:0000313" key="2">
    <source>
        <dbReference type="EMBL" id="RHN76436.1"/>
    </source>
</evidence>
<name>A0A396JDV2_MEDTR</name>
<dbReference type="EMBL" id="PSQE01000002">
    <property type="protein sequence ID" value="RHN76436.1"/>
    <property type="molecule type" value="Genomic_DNA"/>
</dbReference>
<dbReference type="AlphaFoldDB" id="A0A396JDV2"/>
<sequence length="68" mass="7414">MVPQSASTCRNLGVFGNAQTKRVQLEFQSCLNSAPISIARDLRIPRSGFTKPDSTKTTPSCQLISLMN</sequence>
<evidence type="ECO:0000256" key="1">
    <source>
        <dbReference type="SAM" id="MobiDB-lite"/>
    </source>
</evidence>
<organism evidence="2">
    <name type="scientific">Medicago truncatula</name>
    <name type="common">Barrel medic</name>
    <name type="synonym">Medicago tribuloides</name>
    <dbReference type="NCBI Taxonomy" id="3880"/>
    <lineage>
        <taxon>Eukaryota</taxon>
        <taxon>Viridiplantae</taxon>
        <taxon>Streptophyta</taxon>
        <taxon>Embryophyta</taxon>
        <taxon>Tracheophyta</taxon>
        <taxon>Spermatophyta</taxon>
        <taxon>Magnoliopsida</taxon>
        <taxon>eudicotyledons</taxon>
        <taxon>Gunneridae</taxon>
        <taxon>Pentapetalae</taxon>
        <taxon>rosids</taxon>
        <taxon>fabids</taxon>
        <taxon>Fabales</taxon>
        <taxon>Fabaceae</taxon>
        <taxon>Papilionoideae</taxon>
        <taxon>50 kb inversion clade</taxon>
        <taxon>NPAAA clade</taxon>
        <taxon>Hologalegina</taxon>
        <taxon>IRL clade</taxon>
        <taxon>Trifolieae</taxon>
        <taxon>Medicago</taxon>
    </lineage>
</organism>
<gene>
    <name evidence="2" type="ORF">MtrunA17_Chr2g0332101</name>
</gene>
<feature type="compositionally biased region" description="Polar residues" evidence="1">
    <location>
        <begin position="55"/>
        <end position="68"/>
    </location>
</feature>
<reference evidence="2" key="1">
    <citation type="journal article" date="2018" name="Nat. Plants">
        <title>Whole-genome landscape of Medicago truncatula symbiotic genes.</title>
        <authorList>
            <person name="Pecrix Y."/>
            <person name="Gamas P."/>
            <person name="Carrere S."/>
        </authorList>
    </citation>
    <scope>NUCLEOTIDE SEQUENCE</scope>
    <source>
        <tissue evidence="2">Leaves</tissue>
    </source>
</reference>
<accession>A0A396JDV2</accession>
<proteinExistence type="predicted"/>
<dbReference type="Proteomes" id="UP000265566">
    <property type="component" value="Chromosome 2"/>
</dbReference>
<feature type="region of interest" description="Disordered" evidence="1">
    <location>
        <begin position="46"/>
        <end position="68"/>
    </location>
</feature>
<comment type="caution">
    <text evidence="2">The sequence shown here is derived from an EMBL/GenBank/DDBJ whole genome shotgun (WGS) entry which is preliminary data.</text>
</comment>
<dbReference type="Gramene" id="rna12762">
    <property type="protein sequence ID" value="RHN76436.1"/>
    <property type="gene ID" value="gene12762"/>
</dbReference>
<protein>
    <submittedName>
        <fullName evidence="2">Uncharacterized protein</fullName>
    </submittedName>
</protein>